<feature type="transmembrane region" description="Helical" evidence="2">
    <location>
        <begin position="327"/>
        <end position="348"/>
    </location>
</feature>
<feature type="transmembrane region" description="Helical" evidence="2">
    <location>
        <begin position="453"/>
        <end position="472"/>
    </location>
</feature>
<comment type="caution">
    <text evidence="3">The sequence shown here is derived from an EMBL/GenBank/DDBJ whole genome shotgun (WGS) entry which is preliminary data.</text>
</comment>
<evidence type="ECO:0000313" key="3">
    <source>
        <dbReference type="EMBL" id="CAD2190558.1"/>
    </source>
</evidence>
<feature type="transmembrane region" description="Helical" evidence="2">
    <location>
        <begin position="20"/>
        <end position="41"/>
    </location>
</feature>
<proteinExistence type="inferred from homology"/>
<dbReference type="InterPro" id="IPR052854">
    <property type="entry name" value="Serpentine_rcpt_epsilon"/>
</dbReference>
<gene>
    <name evidence="3" type="ORF">MENT_LOCUS43353</name>
</gene>
<accession>A0A6V7WU36</accession>
<feature type="transmembrane region" description="Helical" evidence="2">
    <location>
        <begin position="427"/>
        <end position="447"/>
    </location>
</feature>
<keyword evidence="2" id="KW-0812">Transmembrane</keyword>
<reference evidence="3 4" key="1">
    <citation type="submission" date="2020-08" db="EMBL/GenBank/DDBJ databases">
        <authorList>
            <person name="Koutsovoulos G."/>
            <person name="Danchin GJ E."/>
        </authorList>
    </citation>
    <scope>NUCLEOTIDE SEQUENCE [LARGE SCALE GENOMIC DNA]</scope>
</reference>
<dbReference type="Pfam" id="PF03125">
    <property type="entry name" value="Sre"/>
    <property type="match status" value="2"/>
</dbReference>
<evidence type="ECO:0000256" key="1">
    <source>
        <dbReference type="ARBA" id="ARBA00006803"/>
    </source>
</evidence>
<feature type="transmembrane region" description="Helical" evidence="2">
    <location>
        <begin position="360"/>
        <end position="383"/>
    </location>
</feature>
<comment type="similarity">
    <text evidence="1">Belongs to the nematode receptor-like protein sre family.</text>
</comment>
<keyword evidence="2" id="KW-1133">Transmembrane helix</keyword>
<dbReference type="PROSITE" id="PS51257">
    <property type="entry name" value="PROKAR_LIPOPROTEIN"/>
    <property type="match status" value="1"/>
</dbReference>
<protein>
    <submittedName>
        <fullName evidence="3">Uncharacterized protein</fullName>
    </submittedName>
</protein>
<feature type="transmembrane region" description="Helical" evidence="2">
    <location>
        <begin position="92"/>
        <end position="115"/>
    </location>
</feature>
<evidence type="ECO:0000256" key="2">
    <source>
        <dbReference type="SAM" id="Phobius"/>
    </source>
</evidence>
<dbReference type="PANTHER" id="PTHR47518:SF9">
    <property type="entry name" value="SERPENTINE RECEPTOR, CLASS T"/>
    <property type="match status" value="1"/>
</dbReference>
<dbReference type="InterPro" id="IPR004151">
    <property type="entry name" value="7TM_GPCR_serpentine_rcpt_Sre"/>
</dbReference>
<evidence type="ECO:0000313" key="4">
    <source>
        <dbReference type="Proteomes" id="UP000580250"/>
    </source>
</evidence>
<feature type="transmembrane region" description="Helical" evidence="2">
    <location>
        <begin position="61"/>
        <end position="80"/>
    </location>
</feature>
<keyword evidence="2" id="KW-0472">Membrane</keyword>
<name>A0A6V7WU36_MELEN</name>
<dbReference type="EMBL" id="CAJEWN010000815">
    <property type="protein sequence ID" value="CAD2190558.1"/>
    <property type="molecule type" value="Genomic_DNA"/>
</dbReference>
<dbReference type="PANTHER" id="PTHR47518">
    <property type="entry name" value="SERPENTINE RECEPTOR CLASS EPSILON-13-RELATED"/>
    <property type="match status" value="1"/>
</dbReference>
<dbReference type="OrthoDB" id="5802971at2759"/>
<organism evidence="3 4">
    <name type="scientific">Meloidogyne enterolobii</name>
    <name type="common">Root-knot nematode worm</name>
    <name type="synonym">Meloidogyne mayaguensis</name>
    <dbReference type="NCBI Taxonomy" id="390850"/>
    <lineage>
        <taxon>Eukaryota</taxon>
        <taxon>Metazoa</taxon>
        <taxon>Ecdysozoa</taxon>
        <taxon>Nematoda</taxon>
        <taxon>Chromadorea</taxon>
        <taxon>Rhabditida</taxon>
        <taxon>Tylenchina</taxon>
        <taxon>Tylenchomorpha</taxon>
        <taxon>Tylenchoidea</taxon>
        <taxon>Meloidogynidae</taxon>
        <taxon>Meloidogyninae</taxon>
        <taxon>Meloidogyne</taxon>
    </lineage>
</organism>
<feature type="transmembrane region" description="Helical" evidence="2">
    <location>
        <begin position="185"/>
        <end position="211"/>
    </location>
</feature>
<dbReference type="AlphaFoldDB" id="A0A6V7WU36"/>
<dbReference type="GO" id="GO:0016020">
    <property type="term" value="C:membrane"/>
    <property type="evidence" value="ECO:0007669"/>
    <property type="project" value="InterPro"/>
</dbReference>
<feature type="transmembrane region" description="Helical" evidence="2">
    <location>
        <begin position="159"/>
        <end position="179"/>
    </location>
</feature>
<sequence length="478" mass="54788">MGKLYLIISKQNNLFNSLYYFHANIVVACIHFGNFIGHVLILERTIATLFTTKYNQTKVPIFGICCILILLFLTIIDRLIPTNSTNANVTNLFSIFIMNASLLFSIIELIAFSRLTAFNKKMYKKYLNNKSNTKNNYTLNERYRQLENVYTGKQLAPSFFFHFINILSSNIITITLNYLNLTNETIGNLISISLIILAICKLCIEITVIIFHPVLNKNLNKIITTIINFIKCGHSSNKINVEKQTVINLQQIVAASKEQDLHFEMLKQSWMLILTISKQYNLFDSTYYCLASISYACIHYINLIGHVLTVERTMATLFTTKYRQTKVPIFGVCSILILLFLAIIDRLIPTYTTNGNLSNLFSIVVINVSLVLSLLELIAFYRLTAFNKKMYKKYLNNKSNPKNNYTLNERYRQLENVYTGKQLAPSFFFHFINILCTDIIAVAISYFNLTNETIGNLISFGLVILAICKLCIEVTVIT</sequence>
<dbReference type="GO" id="GO:0007606">
    <property type="term" value="P:sensory perception of chemical stimulus"/>
    <property type="evidence" value="ECO:0007669"/>
    <property type="project" value="InterPro"/>
</dbReference>
<dbReference type="Proteomes" id="UP000580250">
    <property type="component" value="Unassembled WGS sequence"/>
</dbReference>